<dbReference type="AlphaFoldDB" id="A0A7C3DNU2"/>
<feature type="transmembrane region" description="Helical" evidence="1">
    <location>
        <begin position="230"/>
        <end position="249"/>
    </location>
</feature>
<feature type="transmembrane region" description="Helical" evidence="1">
    <location>
        <begin position="100"/>
        <end position="124"/>
    </location>
</feature>
<feature type="transmembrane region" description="Helical" evidence="1">
    <location>
        <begin position="290"/>
        <end position="314"/>
    </location>
</feature>
<feature type="transmembrane region" description="Helical" evidence="1">
    <location>
        <begin position="37"/>
        <end position="58"/>
    </location>
</feature>
<reference evidence="2" key="1">
    <citation type="journal article" date="2020" name="mSystems">
        <title>Genome- and Community-Level Interaction Insights into Carbon Utilization and Element Cycling Functions of Hydrothermarchaeota in Hydrothermal Sediment.</title>
        <authorList>
            <person name="Zhou Z."/>
            <person name="Liu Y."/>
            <person name="Xu W."/>
            <person name="Pan J."/>
            <person name="Luo Z.H."/>
            <person name="Li M."/>
        </authorList>
    </citation>
    <scope>NUCLEOTIDE SEQUENCE [LARGE SCALE GENOMIC DNA]</scope>
    <source>
        <strain evidence="2">SpSt-524</strain>
    </source>
</reference>
<comment type="caution">
    <text evidence="2">The sequence shown here is derived from an EMBL/GenBank/DDBJ whole genome shotgun (WGS) entry which is preliminary data.</text>
</comment>
<feature type="transmembrane region" description="Helical" evidence="1">
    <location>
        <begin position="6"/>
        <end position="28"/>
    </location>
</feature>
<evidence type="ECO:0000256" key="1">
    <source>
        <dbReference type="SAM" id="Phobius"/>
    </source>
</evidence>
<protein>
    <submittedName>
        <fullName evidence="2">Sodium-dependent bicarbonate transport family permease</fullName>
    </submittedName>
</protein>
<feature type="transmembrane region" description="Helical" evidence="1">
    <location>
        <begin position="261"/>
        <end position="283"/>
    </location>
</feature>
<dbReference type="Pfam" id="PF05982">
    <property type="entry name" value="Sbt_1"/>
    <property type="match status" value="1"/>
</dbReference>
<proteinExistence type="predicted"/>
<keyword evidence="1" id="KW-1133">Transmembrane helix</keyword>
<keyword evidence="1" id="KW-0812">Transmembrane</keyword>
<feature type="transmembrane region" description="Helical" evidence="1">
    <location>
        <begin position="130"/>
        <end position="151"/>
    </location>
</feature>
<evidence type="ECO:0000313" key="2">
    <source>
        <dbReference type="EMBL" id="HFG19212.1"/>
    </source>
</evidence>
<dbReference type="PANTHER" id="PTHR40400:SF1">
    <property type="entry name" value="SLR1512 PROTEIN"/>
    <property type="match status" value="1"/>
</dbReference>
<dbReference type="EMBL" id="DSWI01000008">
    <property type="protein sequence ID" value="HFG19212.1"/>
    <property type="molecule type" value="Genomic_DNA"/>
</dbReference>
<accession>A0A7C3DNU2</accession>
<feature type="transmembrane region" description="Helical" evidence="1">
    <location>
        <begin position="163"/>
        <end position="185"/>
    </location>
</feature>
<name>A0A7C3DNU2_MEIRU</name>
<keyword evidence="1" id="KW-0472">Membrane</keyword>
<gene>
    <name evidence="2" type="ORF">ENS82_00625</name>
</gene>
<sequence length="322" mass="33447">METLELLRANLLSPAVLAFALGIVATLVKSDLKIPDALYTTLSIYLLLAIGLKGGAALATTPFSEVWKPALATLALSVLTPLLSYTTLRRLGRFDVVNAAAIAAHYGSVSAVTFIAATTFMQAAKQPVEGFMPTLVAILEVPAIVIALLIARRSLGGGSLGEAVREIFAGKSVLLLVGGSVMGFLTGPEGLKQVAAVFVEPFRGVLVLFLLELGMIAAKRLRDLRSVGGFLIGFGIAMPLIQGSLGVWLGSLAGMSVGGAMVLGTMAASASYIAAPAAVRIALPQANPSYYLTASLGITFPFNLTLGIPIYYAISRWLHGGS</sequence>
<dbReference type="PANTHER" id="PTHR40400">
    <property type="entry name" value="SLR1512 PROTEIN"/>
    <property type="match status" value="1"/>
</dbReference>
<organism evidence="2">
    <name type="scientific">Meiothermus ruber</name>
    <dbReference type="NCBI Taxonomy" id="277"/>
    <lineage>
        <taxon>Bacteria</taxon>
        <taxon>Thermotogati</taxon>
        <taxon>Deinococcota</taxon>
        <taxon>Deinococci</taxon>
        <taxon>Thermales</taxon>
        <taxon>Thermaceae</taxon>
        <taxon>Meiothermus</taxon>
    </lineage>
</organism>
<feature type="transmembrane region" description="Helical" evidence="1">
    <location>
        <begin position="70"/>
        <end position="88"/>
    </location>
</feature>
<dbReference type="InterPro" id="IPR010293">
    <property type="entry name" value="Sbt_1"/>
</dbReference>
<feature type="transmembrane region" description="Helical" evidence="1">
    <location>
        <begin position="197"/>
        <end position="218"/>
    </location>
</feature>